<dbReference type="WBParaSite" id="DME_0000692001-mRNA-1">
    <property type="protein sequence ID" value="DME_0000692001-mRNA-1"/>
    <property type="gene ID" value="DME_0000692001"/>
</dbReference>
<evidence type="ECO:0000313" key="3">
    <source>
        <dbReference type="Proteomes" id="UP000274756"/>
    </source>
</evidence>
<evidence type="ECO:0000313" key="4">
    <source>
        <dbReference type="WBParaSite" id="DME_0000692001-mRNA-1"/>
    </source>
</evidence>
<dbReference type="Proteomes" id="UP000274756">
    <property type="component" value="Unassembled WGS sequence"/>
</dbReference>
<name>A0A0N4UHA8_DRAME</name>
<evidence type="ECO:0000313" key="2">
    <source>
        <dbReference type="Proteomes" id="UP000038040"/>
    </source>
</evidence>
<reference evidence="4" key="1">
    <citation type="submission" date="2017-02" db="UniProtKB">
        <authorList>
            <consortium name="WormBaseParasite"/>
        </authorList>
    </citation>
    <scope>IDENTIFICATION</scope>
</reference>
<dbReference type="OrthoDB" id="5873432at2759"/>
<sequence>MDLNFSFPMPNGNHPLLEKIIQLAGVEPKESKPMNDSNSLIDEELDLRNPYLDEGEEMKMTISGYHKHFSTKKAYNQADYYHTLPPKRSHTPEKVLTFCTKETALRDSHNLVIACGSEIEIWKPPRCPHGSECFLSPDATYRICCIVANSAQFS</sequence>
<keyword evidence="3" id="KW-1185">Reference proteome</keyword>
<dbReference type="AlphaFoldDB" id="A0A0N4UHA8"/>
<reference evidence="1 3" key="2">
    <citation type="submission" date="2018-11" db="EMBL/GenBank/DDBJ databases">
        <authorList>
            <consortium name="Pathogen Informatics"/>
        </authorList>
    </citation>
    <scope>NUCLEOTIDE SEQUENCE [LARGE SCALE GENOMIC DNA]</scope>
</reference>
<dbReference type="Proteomes" id="UP000038040">
    <property type="component" value="Unplaced"/>
</dbReference>
<proteinExistence type="predicted"/>
<protein>
    <submittedName>
        <fullName evidence="1 4">Uncharacterized protein</fullName>
    </submittedName>
</protein>
<accession>A0A0N4UHA8</accession>
<dbReference type="EMBL" id="UYYG01001190">
    <property type="protein sequence ID" value="VDN59779.1"/>
    <property type="molecule type" value="Genomic_DNA"/>
</dbReference>
<evidence type="ECO:0000313" key="1">
    <source>
        <dbReference type="EMBL" id="VDN59779.1"/>
    </source>
</evidence>
<gene>
    <name evidence="1" type="ORF">DME_LOCUS9752</name>
</gene>
<organism evidence="2 4">
    <name type="scientific">Dracunculus medinensis</name>
    <name type="common">Guinea worm</name>
    <dbReference type="NCBI Taxonomy" id="318479"/>
    <lineage>
        <taxon>Eukaryota</taxon>
        <taxon>Metazoa</taxon>
        <taxon>Ecdysozoa</taxon>
        <taxon>Nematoda</taxon>
        <taxon>Chromadorea</taxon>
        <taxon>Rhabditida</taxon>
        <taxon>Spirurina</taxon>
        <taxon>Dracunculoidea</taxon>
        <taxon>Dracunculidae</taxon>
        <taxon>Dracunculus</taxon>
    </lineage>
</organism>